<evidence type="ECO:0000256" key="8">
    <source>
        <dbReference type="SAM" id="MobiDB-lite"/>
    </source>
</evidence>
<evidence type="ECO:0000256" key="5">
    <source>
        <dbReference type="ARBA" id="ARBA00022777"/>
    </source>
</evidence>
<evidence type="ECO:0000256" key="7">
    <source>
        <dbReference type="PROSITE-ProRule" id="PRU10141"/>
    </source>
</evidence>
<dbReference type="PROSITE" id="PS00108">
    <property type="entry name" value="PROTEIN_KINASE_ST"/>
    <property type="match status" value="1"/>
</dbReference>
<evidence type="ECO:0000256" key="6">
    <source>
        <dbReference type="ARBA" id="ARBA00022840"/>
    </source>
</evidence>
<reference evidence="11 12" key="1">
    <citation type="journal article" date="2009" name="Int. J. Syst. Evol. Microbiol.">
        <title>Nocardioides caeni sp. nov., isolated from wastewater.</title>
        <authorList>
            <person name="Yoon J.H."/>
            <person name="Kang S.J."/>
            <person name="Park S."/>
            <person name="Kim W."/>
            <person name="Oh T.K."/>
        </authorList>
    </citation>
    <scope>NUCLEOTIDE SEQUENCE [LARGE SCALE GENOMIC DNA]</scope>
    <source>
        <strain evidence="11 12">DSM 23134</strain>
    </source>
</reference>
<sequence>MRVPEVGDQIGRFRIDREIGRGGMGVVFAATDTRLDRTVALKVLTLALDDPEFLHRFDDEAAILARLDSPHVVRIIDHDVHGEVPHLVMQYVDGPDLGTHLRAHGPLAVVDALRLCGQVARGLDEAHRHGVLHRDVKLANVLVRSPGTADQHAYLCDFGIARAAHRPRRTGAGVVLGSWSTLAPERADGAPATPASDLYALGCVLWSCLTGLPPYPGVEAEVAIAHAQAPIPQLPVADQHGARDDRTTGINALLRRLLAKDPADRPADARSVRDELERLAGSTSSTGPEVPTAPSRTPTVERPAVAPLGPRPTAPPASLAPTIPPGSPAPPASPTPRRRSRTVLIAGVVTLAVVVAGVGIALALHDDPDSSDEDTAATGDRPTTTGSALPPTAGDLDGDGLGDLTVLRLTPELQPAVRWTLTSDGVSLDAAESTVTAPAVWTEGQGRLVLGDVDGDGRHDEIWSSVADATVHIDVLPAEGEPWEAAWPLADWTNGDTPLVADFDHDGRDDLAFVNEVPIDGQPAVIDVALAGDGGFEDPTTWLEGPVFDGNYFPHLVDLDGDGFEDLAVDLATFTPDFRFTYRLQALRSTTDSFELVGPEVKHRRQGFAANHQVSADLDGDGPEELIYAGQRGLAASRFDAEGTAAVAEPVWEAPADQAADWRFRSTGYEAYYLRPDLWEVSDLDGDGDDDVVFLRPEGDDAMAVEVYRAEDGTLSGPTVWATLPCSEEGSGGERCSDTFQLVSSTGGR</sequence>
<dbReference type="SUPFAM" id="SSF56112">
    <property type="entry name" value="Protein kinase-like (PK-like)"/>
    <property type="match status" value="1"/>
</dbReference>
<organism evidence="11 12">
    <name type="scientific">Nocardioides caeni</name>
    <dbReference type="NCBI Taxonomy" id="574700"/>
    <lineage>
        <taxon>Bacteria</taxon>
        <taxon>Bacillati</taxon>
        <taxon>Actinomycetota</taxon>
        <taxon>Actinomycetes</taxon>
        <taxon>Propionibacteriales</taxon>
        <taxon>Nocardioidaceae</taxon>
        <taxon>Nocardioides</taxon>
    </lineage>
</organism>
<feature type="region of interest" description="Disordered" evidence="8">
    <location>
        <begin position="278"/>
        <end position="338"/>
    </location>
</feature>
<dbReference type="GO" id="GO:0004674">
    <property type="term" value="F:protein serine/threonine kinase activity"/>
    <property type="evidence" value="ECO:0007669"/>
    <property type="project" value="UniProtKB-KW"/>
</dbReference>
<evidence type="ECO:0000256" key="9">
    <source>
        <dbReference type="SAM" id="Phobius"/>
    </source>
</evidence>
<evidence type="ECO:0000256" key="4">
    <source>
        <dbReference type="ARBA" id="ARBA00022741"/>
    </source>
</evidence>
<dbReference type="PROSITE" id="PS50011">
    <property type="entry name" value="PROTEIN_KINASE_DOM"/>
    <property type="match status" value="1"/>
</dbReference>
<evidence type="ECO:0000313" key="11">
    <source>
        <dbReference type="EMBL" id="THV09927.1"/>
    </source>
</evidence>
<dbReference type="OrthoDB" id="3762760at2"/>
<dbReference type="InterPro" id="IPR008271">
    <property type="entry name" value="Ser/Thr_kinase_AS"/>
</dbReference>
<feature type="transmembrane region" description="Helical" evidence="9">
    <location>
        <begin position="343"/>
        <end position="364"/>
    </location>
</feature>
<dbReference type="InterPro" id="IPR011009">
    <property type="entry name" value="Kinase-like_dom_sf"/>
</dbReference>
<keyword evidence="2" id="KW-0723">Serine/threonine-protein kinase</keyword>
<dbReference type="Gene3D" id="1.10.510.10">
    <property type="entry name" value="Transferase(Phosphotransferase) domain 1"/>
    <property type="match status" value="1"/>
</dbReference>
<keyword evidence="12" id="KW-1185">Reference proteome</keyword>
<dbReference type="PROSITE" id="PS00107">
    <property type="entry name" value="PROTEIN_KINASE_ATP"/>
    <property type="match status" value="1"/>
</dbReference>
<proteinExistence type="predicted"/>
<dbReference type="InterPro" id="IPR017441">
    <property type="entry name" value="Protein_kinase_ATP_BS"/>
</dbReference>
<dbReference type="PANTHER" id="PTHR43289:SF6">
    <property type="entry name" value="SERINE_THREONINE-PROTEIN KINASE NEKL-3"/>
    <property type="match status" value="1"/>
</dbReference>
<evidence type="ECO:0000256" key="3">
    <source>
        <dbReference type="ARBA" id="ARBA00022679"/>
    </source>
</evidence>
<dbReference type="Gene3D" id="3.30.200.20">
    <property type="entry name" value="Phosphorylase Kinase, domain 1"/>
    <property type="match status" value="1"/>
</dbReference>
<dbReference type="Gene3D" id="2.130.10.130">
    <property type="entry name" value="Integrin alpha, N-terminal"/>
    <property type="match status" value="1"/>
</dbReference>
<evidence type="ECO:0000259" key="10">
    <source>
        <dbReference type="PROSITE" id="PS50011"/>
    </source>
</evidence>
<gene>
    <name evidence="11" type="ORF">E9934_15535</name>
</gene>
<dbReference type="InterPro" id="IPR028994">
    <property type="entry name" value="Integrin_alpha_N"/>
</dbReference>
<protein>
    <recommendedName>
        <fullName evidence="1">non-specific serine/threonine protein kinase</fullName>
        <ecNumber evidence="1">2.7.11.1</ecNumber>
    </recommendedName>
</protein>
<dbReference type="RefSeq" id="WP_136563805.1">
    <property type="nucleotide sequence ID" value="NZ_BAABLS010000006.1"/>
</dbReference>
<keyword evidence="6 7" id="KW-0067">ATP-binding</keyword>
<accession>A0A4S8N203</accession>
<keyword evidence="4 7" id="KW-0547">Nucleotide-binding</keyword>
<dbReference type="AlphaFoldDB" id="A0A4S8N203"/>
<name>A0A4S8N203_9ACTN</name>
<dbReference type="Pfam" id="PF00069">
    <property type="entry name" value="Pkinase"/>
    <property type="match status" value="1"/>
</dbReference>
<dbReference type="PANTHER" id="PTHR43289">
    <property type="entry name" value="MITOGEN-ACTIVATED PROTEIN KINASE KINASE KINASE 20-RELATED"/>
    <property type="match status" value="1"/>
</dbReference>
<feature type="domain" description="Protein kinase" evidence="10">
    <location>
        <begin position="13"/>
        <end position="279"/>
    </location>
</feature>
<feature type="region of interest" description="Disordered" evidence="8">
    <location>
        <begin position="364"/>
        <end position="399"/>
    </location>
</feature>
<evidence type="ECO:0000313" key="12">
    <source>
        <dbReference type="Proteomes" id="UP000307087"/>
    </source>
</evidence>
<keyword evidence="3" id="KW-0808">Transferase</keyword>
<dbReference type="GO" id="GO:0005524">
    <property type="term" value="F:ATP binding"/>
    <property type="evidence" value="ECO:0007669"/>
    <property type="project" value="UniProtKB-UniRule"/>
</dbReference>
<dbReference type="SUPFAM" id="SSF69318">
    <property type="entry name" value="Integrin alpha N-terminal domain"/>
    <property type="match status" value="1"/>
</dbReference>
<comment type="caution">
    <text evidence="11">The sequence shown here is derived from an EMBL/GenBank/DDBJ whole genome shotgun (WGS) entry which is preliminary data.</text>
</comment>
<keyword evidence="9" id="KW-1133">Transmembrane helix</keyword>
<keyword evidence="5" id="KW-0418">Kinase</keyword>
<keyword evidence="9" id="KW-0472">Membrane</keyword>
<feature type="compositionally biased region" description="Pro residues" evidence="8">
    <location>
        <begin position="322"/>
        <end position="334"/>
    </location>
</feature>
<feature type="binding site" evidence="7">
    <location>
        <position position="42"/>
    </location>
    <ligand>
        <name>ATP</name>
        <dbReference type="ChEBI" id="CHEBI:30616"/>
    </ligand>
</feature>
<keyword evidence="9" id="KW-0812">Transmembrane</keyword>
<dbReference type="EC" id="2.7.11.1" evidence="1"/>
<evidence type="ECO:0000256" key="1">
    <source>
        <dbReference type="ARBA" id="ARBA00012513"/>
    </source>
</evidence>
<dbReference type="CDD" id="cd14014">
    <property type="entry name" value="STKc_PknB_like"/>
    <property type="match status" value="1"/>
</dbReference>
<dbReference type="EMBL" id="STGW01000012">
    <property type="protein sequence ID" value="THV09927.1"/>
    <property type="molecule type" value="Genomic_DNA"/>
</dbReference>
<evidence type="ECO:0000256" key="2">
    <source>
        <dbReference type="ARBA" id="ARBA00022527"/>
    </source>
</evidence>
<dbReference type="InterPro" id="IPR000719">
    <property type="entry name" value="Prot_kinase_dom"/>
</dbReference>
<dbReference type="Proteomes" id="UP000307087">
    <property type="component" value="Unassembled WGS sequence"/>
</dbReference>
<dbReference type="SMART" id="SM00220">
    <property type="entry name" value="S_TKc"/>
    <property type="match status" value="1"/>
</dbReference>